<dbReference type="RefSeq" id="WP_183819595.1">
    <property type="nucleotide sequence ID" value="NZ_JACHOB010000007.1"/>
</dbReference>
<comment type="caution">
    <text evidence="1">The sequence shown here is derived from an EMBL/GenBank/DDBJ whole genome shotgun (WGS) entry which is preliminary data.</text>
</comment>
<dbReference type="Proteomes" id="UP000563524">
    <property type="component" value="Unassembled WGS sequence"/>
</dbReference>
<accession>A0A840I5H6</accession>
<name>A0A840I5H6_9PROT</name>
<evidence type="ECO:0000313" key="1">
    <source>
        <dbReference type="EMBL" id="MBB4660206.1"/>
    </source>
</evidence>
<dbReference type="EMBL" id="JACHOB010000007">
    <property type="protein sequence ID" value="MBB4660206.1"/>
    <property type="molecule type" value="Genomic_DNA"/>
</dbReference>
<protein>
    <submittedName>
        <fullName evidence="1">Uncharacterized protein</fullName>
    </submittedName>
</protein>
<sequence length="250" mass="27759">MILEVDGNEEDRALVLRARELEVGMRLSRAGYGILREDGSVRDEAVREWQKAHGREATGELTIADIVAMDDLDDAFPPEEIYLPLSGEGPDVFAADGWIRAQGTWILEGETIAFPLNRHIYDCDIASGSCTHAETVLATIGQANHLRLSLETLRITSWNPPVLTLEPTGPQGCRRPVMTINTEAKEVFEVTTQAGDCEGGFERLERPRVARLVGSQEVGYEVMEENRRSTFEHMPTAVRSLLERAGQVVE</sequence>
<evidence type="ECO:0000313" key="2">
    <source>
        <dbReference type="Proteomes" id="UP000563524"/>
    </source>
</evidence>
<keyword evidence="2" id="KW-1185">Reference proteome</keyword>
<organism evidence="1 2">
    <name type="scientific">Parvularcula dongshanensis</name>
    <dbReference type="NCBI Taxonomy" id="1173995"/>
    <lineage>
        <taxon>Bacteria</taxon>
        <taxon>Pseudomonadati</taxon>
        <taxon>Pseudomonadota</taxon>
        <taxon>Alphaproteobacteria</taxon>
        <taxon>Parvularculales</taxon>
        <taxon>Parvularculaceae</taxon>
        <taxon>Parvularcula</taxon>
    </lineage>
</organism>
<reference evidence="1 2" key="1">
    <citation type="submission" date="2020-08" db="EMBL/GenBank/DDBJ databases">
        <title>Genomic Encyclopedia of Type Strains, Phase IV (KMG-IV): sequencing the most valuable type-strain genomes for metagenomic binning, comparative biology and taxonomic classification.</title>
        <authorList>
            <person name="Goeker M."/>
        </authorList>
    </citation>
    <scope>NUCLEOTIDE SEQUENCE [LARGE SCALE GENOMIC DNA]</scope>
    <source>
        <strain evidence="1 2">DSM 102850</strain>
    </source>
</reference>
<dbReference type="AlphaFoldDB" id="A0A840I5H6"/>
<gene>
    <name evidence="1" type="ORF">GGQ59_002756</name>
</gene>
<proteinExistence type="predicted"/>